<reference evidence="4" key="1">
    <citation type="submission" date="2022-04" db="EMBL/GenBank/DDBJ databases">
        <title>Xanthomonas prunicola pv. tritici, a pathogen causing a previously unreported foliar disease of wheat.</title>
        <authorList>
            <person name="Clavijo F."/>
            <person name="Curland R.D."/>
            <person name="Dill-Macky R."/>
            <person name="Pereyra S."/>
            <person name="Roman-Reyna V."/>
            <person name="Siri M.I."/>
        </authorList>
    </citation>
    <scope>NUCLEOTIDE SEQUENCE</scope>
    <source>
        <strain evidence="4">CIX249</strain>
    </source>
</reference>
<dbReference type="GO" id="GO:0003677">
    <property type="term" value="F:DNA binding"/>
    <property type="evidence" value="ECO:0007669"/>
    <property type="project" value="UniProtKB-UniRule"/>
</dbReference>
<dbReference type="InterPro" id="IPR009057">
    <property type="entry name" value="Homeodomain-like_sf"/>
</dbReference>
<dbReference type="Proteomes" id="UP001058381">
    <property type="component" value="Chromosome"/>
</dbReference>
<feature type="DNA-binding region" description="H-T-H motif" evidence="2">
    <location>
        <begin position="41"/>
        <end position="60"/>
    </location>
</feature>
<dbReference type="Gene3D" id="1.10.357.10">
    <property type="entry name" value="Tetracycline Repressor, domain 2"/>
    <property type="match status" value="1"/>
</dbReference>
<evidence type="ECO:0000259" key="3">
    <source>
        <dbReference type="PROSITE" id="PS50977"/>
    </source>
</evidence>
<name>A0A9Q9J0P0_9XANT</name>
<feature type="domain" description="HTH tetR-type" evidence="3">
    <location>
        <begin position="17"/>
        <end position="78"/>
    </location>
</feature>
<dbReference type="GeneID" id="75150445"/>
<accession>A0A9Q9J0P0</accession>
<proteinExistence type="predicted"/>
<evidence type="ECO:0000313" key="5">
    <source>
        <dbReference type="Proteomes" id="UP001058381"/>
    </source>
</evidence>
<sequence length="220" mass="24796">MNSFTPYVRARSVEQKQERRRHLLATARAMLGDSPGALDLGINELARQAQMTKSNVYRYFESSEAVLIDVLVEEYVAWQDELGIALAEGDKAAATVESIAAVFAQTLCARPLLCRLTSIMPSILERKLSFERMVEFKLNLLGLRHQAAQAFHARLPEMSVDAFEQVIKYALPLIIGLWPLSNPVDVAARVIALPELERLRYDFQHDVERAVLTLMRGARD</sequence>
<dbReference type="RefSeq" id="WP_252163613.1">
    <property type="nucleotide sequence ID" value="NZ_CP094827.1"/>
</dbReference>
<gene>
    <name evidence="4" type="ORF">M0D43_03790</name>
</gene>
<dbReference type="InterPro" id="IPR041483">
    <property type="entry name" value="TetR_C_34"/>
</dbReference>
<protein>
    <submittedName>
        <fullName evidence="4">TetR family transcriptional regulator</fullName>
    </submittedName>
</protein>
<dbReference type="PROSITE" id="PS50977">
    <property type="entry name" value="HTH_TETR_2"/>
    <property type="match status" value="1"/>
</dbReference>
<dbReference type="AlphaFoldDB" id="A0A9Q9J0P0"/>
<evidence type="ECO:0000256" key="1">
    <source>
        <dbReference type="ARBA" id="ARBA00023125"/>
    </source>
</evidence>
<keyword evidence="1 2" id="KW-0238">DNA-binding</keyword>
<dbReference type="EMBL" id="CP096142">
    <property type="protein sequence ID" value="UXA66169.1"/>
    <property type="molecule type" value="Genomic_DNA"/>
</dbReference>
<organism evidence="4 5">
    <name type="scientific">Xanthomonas prunicola</name>
    <dbReference type="NCBI Taxonomy" id="2053930"/>
    <lineage>
        <taxon>Bacteria</taxon>
        <taxon>Pseudomonadati</taxon>
        <taxon>Pseudomonadota</taxon>
        <taxon>Gammaproteobacteria</taxon>
        <taxon>Lysobacterales</taxon>
        <taxon>Lysobacteraceae</taxon>
        <taxon>Xanthomonas</taxon>
    </lineage>
</organism>
<evidence type="ECO:0000256" key="2">
    <source>
        <dbReference type="PROSITE-ProRule" id="PRU00335"/>
    </source>
</evidence>
<dbReference type="SUPFAM" id="SSF46689">
    <property type="entry name" value="Homeodomain-like"/>
    <property type="match status" value="1"/>
</dbReference>
<dbReference type="Pfam" id="PF17929">
    <property type="entry name" value="TetR_C_34"/>
    <property type="match status" value="1"/>
</dbReference>
<dbReference type="InterPro" id="IPR001647">
    <property type="entry name" value="HTH_TetR"/>
</dbReference>
<evidence type="ECO:0000313" key="4">
    <source>
        <dbReference type="EMBL" id="UXA66169.1"/>
    </source>
</evidence>